<evidence type="ECO:0000313" key="8">
    <source>
        <dbReference type="Proteomes" id="UP001595075"/>
    </source>
</evidence>
<evidence type="ECO:0000256" key="6">
    <source>
        <dbReference type="ARBA" id="ARBA00023242"/>
    </source>
</evidence>
<evidence type="ECO:0000256" key="3">
    <source>
        <dbReference type="ARBA" id="ARBA00023015"/>
    </source>
</evidence>
<keyword evidence="1" id="KW-0479">Metal-binding</keyword>
<keyword evidence="8" id="KW-1185">Reference proteome</keyword>
<keyword evidence="4" id="KW-0238">DNA-binding</keyword>
<keyword evidence="3" id="KW-0805">Transcription regulation</keyword>
<reference evidence="7 8" key="1">
    <citation type="journal article" date="2024" name="Commun. Biol.">
        <title>Comparative genomic analysis of thermophilic fungi reveals convergent evolutionary adaptations and gene losses.</title>
        <authorList>
            <person name="Steindorff A.S."/>
            <person name="Aguilar-Pontes M.V."/>
            <person name="Robinson A.J."/>
            <person name="Andreopoulos B."/>
            <person name="LaButti K."/>
            <person name="Kuo A."/>
            <person name="Mondo S."/>
            <person name="Riley R."/>
            <person name="Otillar R."/>
            <person name="Haridas S."/>
            <person name="Lipzen A."/>
            <person name="Grimwood J."/>
            <person name="Schmutz J."/>
            <person name="Clum A."/>
            <person name="Reid I.D."/>
            <person name="Moisan M.C."/>
            <person name="Butler G."/>
            <person name="Nguyen T.T.M."/>
            <person name="Dewar K."/>
            <person name="Conant G."/>
            <person name="Drula E."/>
            <person name="Henrissat B."/>
            <person name="Hansel C."/>
            <person name="Singer S."/>
            <person name="Hutchinson M.I."/>
            <person name="de Vries R.P."/>
            <person name="Natvig D.O."/>
            <person name="Powell A.J."/>
            <person name="Tsang A."/>
            <person name="Grigoriev I.V."/>
        </authorList>
    </citation>
    <scope>NUCLEOTIDE SEQUENCE [LARGE SCALE GENOMIC DNA]</scope>
    <source>
        <strain evidence="7 8">CBS 494.80</strain>
    </source>
</reference>
<dbReference type="EMBL" id="JAZHXI010000003">
    <property type="protein sequence ID" value="KAL2073131.1"/>
    <property type="molecule type" value="Genomic_DNA"/>
</dbReference>
<dbReference type="InterPro" id="IPR021858">
    <property type="entry name" value="Fun_TF"/>
</dbReference>
<sequence>MSQFESTVWHAVVALGTLHETFAIDDEELRLARHKSGVKHYNKAITRMISSTGTESQSAESVLVSCIVFICIEISLGNVEAARNHLQGGIHIIRSLDTPGSLPTFYQSKGQLLKTNLKPVFEHFSSQRFIYGQILTPDAQRHQDIFIDVPDTFADYCEARDHLTSLFLASYQLAVKSLYGPDQSLDRCTRLLDEKHDLQMRLDRWLITADDLLTRVDLSKVDHRRMSQIKLSHKCACMWLSTALNPDEMLFDAYVYDYDALVKLSRLSLNKCSTNSVEPSALPDERSHVLQSVSPLFLIVTKCRNPRFRREALALLRRHPPVMRFWDPKLLVRVLERVIELEEEGLEELWDPTGAIVPSEWARIQSITANLDHDNDKMVTIFFQRTSSVVEERWSRF</sequence>
<organism evidence="7 8">
    <name type="scientific">Oculimacula yallundae</name>
    <dbReference type="NCBI Taxonomy" id="86028"/>
    <lineage>
        <taxon>Eukaryota</taxon>
        <taxon>Fungi</taxon>
        <taxon>Dikarya</taxon>
        <taxon>Ascomycota</taxon>
        <taxon>Pezizomycotina</taxon>
        <taxon>Leotiomycetes</taxon>
        <taxon>Helotiales</taxon>
        <taxon>Ploettnerulaceae</taxon>
        <taxon>Oculimacula</taxon>
    </lineage>
</organism>
<dbReference type="Pfam" id="PF11951">
    <property type="entry name" value="Fungal_trans_2"/>
    <property type="match status" value="1"/>
</dbReference>
<dbReference type="PANTHER" id="PTHR36206:SF12">
    <property type="entry name" value="ASPERCRYPTIN BIOSYNTHESIS CLUSTER-SPECIFIC TRANSCRIPTION REGULATOR ATNN-RELATED"/>
    <property type="match status" value="1"/>
</dbReference>
<evidence type="ECO:0000256" key="1">
    <source>
        <dbReference type="ARBA" id="ARBA00022723"/>
    </source>
</evidence>
<evidence type="ECO:0000313" key="7">
    <source>
        <dbReference type="EMBL" id="KAL2073131.1"/>
    </source>
</evidence>
<keyword evidence="6" id="KW-0539">Nucleus</keyword>
<dbReference type="InterPro" id="IPR052360">
    <property type="entry name" value="Transcr_Regulatory_Proteins"/>
</dbReference>
<evidence type="ECO:0000256" key="2">
    <source>
        <dbReference type="ARBA" id="ARBA00022833"/>
    </source>
</evidence>
<gene>
    <name evidence="7" type="ORF">VTL71DRAFT_10455</name>
</gene>
<evidence type="ECO:0000256" key="4">
    <source>
        <dbReference type="ARBA" id="ARBA00023125"/>
    </source>
</evidence>
<keyword evidence="5" id="KW-0804">Transcription</keyword>
<evidence type="ECO:0008006" key="9">
    <source>
        <dbReference type="Google" id="ProtNLM"/>
    </source>
</evidence>
<protein>
    <recommendedName>
        <fullName evidence="9">C6 zinc finger domain protein</fullName>
    </recommendedName>
</protein>
<dbReference type="PANTHER" id="PTHR36206">
    <property type="entry name" value="ASPERCRYPTIN BIOSYNTHESIS CLUSTER-SPECIFIC TRANSCRIPTION REGULATOR ATNN-RELATED"/>
    <property type="match status" value="1"/>
</dbReference>
<comment type="caution">
    <text evidence="7">The sequence shown here is derived from an EMBL/GenBank/DDBJ whole genome shotgun (WGS) entry which is preliminary data.</text>
</comment>
<evidence type="ECO:0000256" key="5">
    <source>
        <dbReference type="ARBA" id="ARBA00023163"/>
    </source>
</evidence>
<name>A0ABR4CUJ7_9HELO</name>
<dbReference type="Proteomes" id="UP001595075">
    <property type="component" value="Unassembled WGS sequence"/>
</dbReference>
<proteinExistence type="predicted"/>
<accession>A0ABR4CUJ7</accession>
<keyword evidence="2" id="KW-0862">Zinc</keyword>